<keyword evidence="1" id="KW-0472">Membrane</keyword>
<keyword evidence="1" id="KW-1133">Transmembrane helix</keyword>
<proteinExistence type="predicted"/>
<organism evidence="2 3">
    <name type="scientific">Aspergillus leporis</name>
    <dbReference type="NCBI Taxonomy" id="41062"/>
    <lineage>
        <taxon>Eukaryota</taxon>
        <taxon>Fungi</taxon>
        <taxon>Dikarya</taxon>
        <taxon>Ascomycota</taxon>
        <taxon>Pezizomycotina</taxon>
        <taxon>Eurotiomycetes</taxon>
        <taxon>Eurotiomycetidae</taxon>
        <taxon>Eurotiales</taxon>
        <taxon>Aspergillaceae</taxon>
        <taxon>Aspergillus</taxon>
        <taxon>Aspergillus subgen. Circumdati</taxon>
    </lineage>
</organism>
<dbReference type="Gene3D" id="3.40.50.720">
    <property type="entry name" value="NAD(P)-binding Rossmann-like Domain"/>
    <property type="match status" value="1"/>
</dbReference>
<dbReference type="SUPFAM" id="SSF51735">
    <property type="entry name" value="NAD(P)-binding Rossmann-fold domains"/>
    <property type="match status" value="1"/>
</dbReference>
<dbReference type="PANTHER" id="PTHR43647:SF4">
    <property type="entry name" value="KETOREDUCTASE (KR) DOMAIN-CONTAINING PROTEIN"/>
    <property type="match status" value="1"/>
</dbReference>
<dbReference type="GO" id="GO:0005789">
    <property type="term" value="C:endoplasmic reticulum membrane"/>
    <property type="evidence" value="ECO:0007669"/>
    <property type="project" value="TreeGrafter"/>
</dbReference>
<sequence>MLQPAPLTSWMEPCDSKSDTSLTLFRVSLSKADTVSFRKLDLTDLPAVHEVATTIAADIKAGKLPPQGTSELTTDGYGMSFQVNHIAHAALVLRLIGHFDPKSGGRIVLFSSDAHWSTKNDLETLVKPPSQTLAHPLGRGFQHYANSKLAIVMWMYVLNRCLESLGEYEQDPILKQVTARAVNPGNLEDSRALRVNTPAMLTFLSMFIIRPFIFLLRRIMHPTMRAVAEAAVDIVGAATFTLSKKDESSPGILNEEKQQTLWRKCLEWANITKENTALQGGIVK</sequence>
<accession>A0A5N5WK82</accession>
<dbReference type="InterPro" id="IPR036291">
    <property type="entry name" value="NAD(P)-bd_dom_sf"/>
</dbReference>
<dbReference type="PANTHER" id="PTHR43647">
    <property type="entry name" value="DEHYDROGENASE"/>
    <property type="match status" value="1"/>
</dbReference>
<dbReference type="GO" id="GO:0005741">
    <property type="term" value="C:mitochondrial outer membrane"/>
    <property type="evidence" value="ECO:0007669"/>
    <property type="project" value="TreeGrafter"/>
</dbReference>
<dbReference type="GO" id="GO:0005811">
    <property type="term" value="C:lipid droplet"/>
    <property type="evidence" value="ECO:0007669"/>
    <property type="project" value="TreeGrafter"/>
</dbReference>
<evidence type="ECO:0000313" key="2">
    <source>
        <dbReference type="EMBL" id="KAB8067462.1"/>
    </source>
</evidence>
<name>A0A5N5WK82_9EURO</name>
<keyword evidence="3" id="KW-1185">Reference proteome</keyword>
<reference evidence="2 3" key="1">
    <citation type="submission" date="2019-04" db="EMBL/GenBank/DDBJ databases">
        <title>Friends and foes A comparative genomics study of 23 Aspergillus species from section Flavi.</title>
        <authorList>
            <consortium name="DOE Joint Genome Institute"/>
            <person name="Kjaerbolling I."/>
            <person name="Vesth T."/>
            <person name="Frisvad J.C."/>
            <person name="Nybo J.L."/>
            <person name="Theobald S."/>
            <person name="Kildgaard S."/>
            <person name="Isbrandt T."/>
            <person name="Kuo A."/>
            <person name="Sato A."/>
            <person name="Lyhne E.K."/>
            <person name="Kogle M.E."/>
            <person name="Wiebenga A."/>
            <person name="Kun R.S."/>
            <person name="Lubbers R.J."/>
            <person name="Makela M.R."/>
            <person name="Barry K."/>
            <person name="Chovatia M."/>
            <person name="Clum A."/>
            <person name="Daum C."/>
            <person name="Haridas S."/>
            <person name="He G."/>
            <person name="LaButti K."/>
            <person name="Lipzen A."/>
            <person name="Mondo S."/>
            <person name="Riley R."/>
            <person name="Salamov A."/>
            <person name="Simmons B.A."/>
            <person name="Magnuson J.K."/>
            <person name="Henrissat B."/>
            <person name="Mortensen U.H."/>
            <person name="Larsen T.O."/>
            <person name="Devries R.P."/>
            <person name="Grigoriev I.V."/>
            <person name="Machida M."/>
            <person name="Baker S.E."/>
            <person name="Andersen M.R."/>
        </authorList>
    </citation>
    <scope>NUCLEOTIDE SEQUENCE [LARGE SCALE GENOMIC DNA]</scope>
    <source>
        <strain evidence="2 3">CBS 151.66</strain>
    </source>
</reference>
<dbReference type="InterPro" id="IPR051593">
    <property type="entry name" value="Ergosterol_Biosynth_ERG27"/>
</dbReference>
<evidence type="ECO:0000313" key="3">
    <source>
        <dbReference type="Proteomes" id="UP000326565"/>
    </source>
</evidence>
<dbReference type="GO" id="GO:0000253">
    <property type="term" value="F:3-beta-hydroxysteroid 3-dehydrogenase (NADP+) activity"/>
    <property type="evidence" value="ECO:0007669"/>
    <property type="project" value="TreeGrafter"/>
</dbReference>
<dbReference type="EMBL" id="ML732484">
    <property type="protein sequence ID" value="KAB8067462.1"/>
    <property type="molecule type" value="Genomic_DNA"/>
</dbReference>
<evidence type="ECO:0000256" key="1">
    <source>
        <dbReference type="SAM" id="Phobius"/>
    </source>
</evidence>
<dbReference type="OrthoDB" id="191139at2759"/>
<feature type="transmembrane region" description="Helical" evidence="1">
    <location>
        <begin position="199"/>
        <end position="216"/>
    </location>
</feature>
<dbReference type="Proteomes" id="UP000326565">
    <property type="component" value="Unassembled WGS sequence"/>
</dbReference>
<keyword evidence="1" id="KW-0812">Transmembrane</keyword>
<dbReference type="AlphaFoldDB" id="A0A5N5WK82"/>
<gene>
    <name evidence="2" type="ORF">BDV29DRAFT_196420</name>
</gene>
<protein>
    <submittedName>
        <fullName evidence="2">Uncharacterized protein</fullName>
    </submittedName>
</protein>